<reference evidence="4" key="2">
    <citation type="submission" date="2016-07" db="EMBL/GenBank/DDBJ databases">
        <authorList>
            <person name="See-Too W.S."/>
        </authorList>
    </citation>
    <scope>NUCLEOTIDE SEQUENCE [LARGE SCALE GENOMIC DNA]</scope>
    <source>
        <strain evidence="4">DSM 14505</strain>
    </source>
</reference>
<sequence length="115" mass="13737">MEIKTMEAALFCNHCREEVNHEITYINDDIKSIRCEQCDKTKQLKVDVNKKFYKEVYNRISSKPTRITQEYKDDLSHLLLSMPVRTISKPYRLLKDVNASRKILKQYKPKKSRVK</sequence>
<reference evidence="2 3" key="1">
    <citation type="journal article" date="2012" name="J. Bacteriol.">
        <title>Genome Sequence of the Antarctic Psychrophile Bacterium Planococcus antarcticus DSM 14505.</title>
        <authorList>
            <person name="Margolles A."/>
            <person name="Gueimonde M."/>
            <person name="Sanchez B."/>
        </authorList>
    </citation>
    <scope>NUCLEOTIDE SEQUENCE [LARGE SCALE GENOMIC DNA]</scope>
    <source>
        <strain evidence="2 3">DSM 14505</strain>
    </source>
</reference>
<accession>A0A1C7DDV0</accession>
<keyword evidence="4" id="KW-1185">Reference proteome</keyword>
<evidence type="ECO:0000313" key="1">
    <source>
        <dbReference type="EMBL" id="ANU09582.1"/>
    </source>
</evidence>
<reference evidence="1" key="3">
    <citation type="submission" date="2016-10" db="EMBL/GenBank/DDBJ databases">
        <authorList>
            <person name="See-Too W.S."/>
        </authorList>
    </citation>
    <scope>NUCLEOTIDE SEQUENCE</scope>
    <source>
        <strain evidence="1">DSM 14505</strain>
    </source>
</reference>
<dbReference type="Proteomes" id="UP000004725">
    <property type="component" value="Unassembled WGS sequence"/>
</dbReference>
<evidence type="ECO:0000313" key="4">
    <source>
        <dbReference type="Proteomes" id="UP000092661"/>
    </source>
</evidence>
<organism evidence="2 3">
    <name type="scientific">Planococcus antarcticus DSM 14505</name>
    <dbReference type="NCBI Taxonomy" id="1185653"/>
    <lineage>
        <taxon>Bacteria</taxon>
        <taxon>Bacillati</taxon>
        <taxon>Bacillota</taxon>
        <taxon>Bacilli</taxon>
        <taxon>Bacillales</taxon>
        <taxon>Caryophanaceae</taxon>
        <taxon>Planococcus</taxon>
    </lineage>
</organism>
<evidence type="ECO:0000313" key="2">
    <source>
        <dbReference type="EMBL" id="EIM08212.1"/>
    </source>
</evidence>
<dbReference type="Proteomes" id="UP000092661">
    <property type="component" value="Chromosome"/>
</dbReference>
<dbReference type="KEGG" id="pana:BBH88_04330"/>
<dbReference type="RefSeq" id="WP_006828391.1">
    <property type="nucleotide sequence ID" value="NZ_AJYB01000008.1"/>
</dbReference>
<dbReference type="AlphaFoldDB" id="A0A1C7DDV0"/>
<evidence type="ECO:0000313" key="3">
    <source>
        <dbReference type="Proteomes" id="UP000004725"/>
    </source>
</evidence>
<dbReference type="EMBL" id="CP016534">
    <property type="protein sequence ID" value="ANU09582.1"/>
    <property type="molecule type" value="Genomic_DNA"/>
</dbReference>
<name>A0A1C7DDV0_9BACL</name>
<dbReference type="eggNOG" id="ENOG5032XEU">
    <property type="taxonomic scope" value="Bacteria"/>
</dbReference>
<dbReference type="OrthoDB" id="2427546at2"/>
<dbReference type="EMBL" id="AJYB01000008">
    <property type="protein sequence ID" value="EIM08212.1"/>
    <property type="molecule type" value="Genomic_DNA"/>
</dbReference>
<protein>
    <submittedName>
        <fullName evidence="1">Bh protein</fullName>
    </submittedName>
</protein>
<gene>
    <name evidence="2" type="ORF">A1A1_01865</name>
    <name evidence="1" type="ORF">BBH88_04330</name>
</gene>
<proteinExistence type="predicted"/>